<keyword evidence="1" id="KW-0732">Signal</keyword>
<organism evidence="3 4">
    <name type="scientific">Caenorhabditis nigoni</name>
    <dbReference type="NCBI Taxonomy" id="1611254"/>
    <lineage>
        <taxon>Eukaryota</taxon>
        <taxon>Metazoa</taxon>
        <taxon>Ecdysozoa</taxon>
        <taxon>Nematoda</taxon>
        <taxon>Chromadorea</taxon>
        <taxon>Rhabditida</taxon>
        <taxon>Rhabditina</taxon>
        <taxon>Rhabditomorpha</taxon>
        <taxon>Rhabditoidea</taxon>
        <taxon>Rhabditidae</taxon>
        <taxon>Peloderinae</taxon>
        <taxon>Caenorhabditis</taxon>
    </lineage>
</organism>
<feature type="domain" description="PAN-3" evidence="2">
    <location>
        <begin position="48"/>
        <end position="97"/>
    </location>
</feature>
<evidence type="ECO:0000313" key="4">
    <source>
        <dbReference type="Proteomes" id="UP000230233"/>
    </source>
</evidence>
<dbReference type="InterPro" id="IPR006583">
    <property type="entry name" value="PAN-3_domain"/>
</dbReference>
<accession>A0A2G5UBJ1</accession>
<dbReference type="EMBL" id="PDUG01000004">
    <property type="protein sequence ID" value="PIC36793.1"/>
    <property type="molecule type" value="Genomic_DNA"/>
</dbReference>
<sequence>MSPIFLFSFLLIFQFPGFILSTPTSIDEDSENENDQNVPIIEGPVTKMIKVFGSIETGNYFPYVPEEDETCDQHCFEADYCILTVNETVKCLVIWIGTSNL</sequence>
<comment type="caution">
    <text evidence="3">The sequence shown here is derived from an EMBL/GenBank/DDBJ whole genome shotgun (WGS) entry which is preliminary data.</text>
</comment>
<reference evidence="4" key="1">
    <citation type="submission" date="2017-10" db="EMBL/GenBank/DDBJ databases">
        <title>Rapid genome shrinkage in a self-fertile nematode reveals novel sperm competition proteins.</title>
        <authorList>
            <person name="Yin D."/>
            <person name="Schwarz E.M."/>
            <person name="Thomas C.G."/>
            <person name="Felde R.L."/>
            <person name="Korf I.F."/>
            <person name="Cutter A.D."/>
            <person name="Schartner C.M."/>
            <person name="Ralston E.J."/>
            <person name="Meyer B.J."/>
            <person name="Haag E.S."/>
        </authorList>
    </citation>
    <scope>NUCLEOTIDE SEQUENCE [LARGE SCALE GENOMIC DNA]</scope>
    <source>
        <strain evidence="4">JU1422</strain>
    </source>
</reference>
<dbReference type="Pfam" id="PF08277">
    <property type="entry name" value="PAN_3"/>
    <property type="match status" value="1"/>
</dbReference>
<evidence type="ECO:0000256" key="1">
    <source>
        <dbReference type="SAM" id="SignalP"/>
    </source>
</evidence>
<dbReference type="Proteomes" id="UP000230233">
    <property type="component" value="Chromosome IV"/>
</dbReference>
<keyword evidence="4" id="KW-1185">Reference proteome</keyword>
<evidence type="ECO:0000313" key="3">
    <source>
        <dbReference type="EMBL" id="PIC36793.1"/>
    </source>
</evidence>
<name>A0A2G5UBJ1_9PELO</name>
<feature type="chain" id="PRO_5013902396" description="PAN-3 domain-containing protein" evidence="1">
    <location>
        <begin position="22"/>
        <end position="101"/>
    </location>
</feature>
<gene>
    <name evidence="3" type="primary">Cnig_chr_IV.g15659</name>
    <name evidence="3" type="ORF">B9Z55_015659</name>
</gene>
<proteinExistence type="predicted"/>
<evidence type="ECO:0000259" key="2">
    <source>
        <dbReference type="Pfam" id="PF08277"/>
    </source>
</evidence>
<feature type="signal peptide" evidence="1">
    <location>
        <begin position="1"/>
        <end position="21"/>
    </location>
</feature>
<protein>
    <recommendedName>
        <fullName evidence="2">PAN-3 domain-containing protein</fullName>
    </recommendedName>
</protein>
<dbReference type="AlphaFoldDB" id="A0A2G5UBJ1"/>